<dbReference type="EMBL" id="CAKLPX010000004">
    <property type="protein sequence ID" value="CAH0993062.1"/>
    <property type="molecule type" value="Genomic_DNA"/>
</dbReference>
<evidence type="ECO:0000259" key="6">
    <source>
        <dbReference type="PROSITE" id="PS51007"/>
    </source>
</evidence>
<dbReference type="PANTHER" id="PTHR30600:SF9">
    <property type="entry name" value="BLR7738 PROTEIN"/>
    <property type="match status" value="1"/>
</dbReference>
<feature type="chain" id="PRO_5046766975" description="Cytochrome c domain-containing protein" evidence="5">
    <location>
        <begin position="23"/>
        <end position="850"/>
    </location>
</feature>
<organism evidence="7 8">
    <name type="scientific">Sinobacterium norvegicum</name>
    <dbReference type="NCBI Taxonomy" id="1641715"/>
    <lineage>
        <taxon>Bacteria</taxon>
        <taxon>Pseudomonadati</taxon>
        <taxon>Pseudomonadota</taxon>
        <taxon>Gammaproteobacteria</taxon>
        <taxon>Cellvibrionales</taxon>
        <taxon>Spongiibacteraceae</taxon>
        <taxon>Sinobacterium</taxon>
    </lineage>
</organism>
<dbReference type="SUPFAM" id="SSF46626">
    <property type="entry name" value="Cytochrome c"/>
    <property type="match status" value="1"/>
</dbReference>
<evidence type="ECO:0000256" key="5">
    <source>
        <dbReference type="SAM" id="SignalP"/>
    </source>
</evidence>
<feature type="signal peptide" evidence="5">
    <location>
        <begin position="1"/>
        <end position="22"/>
    </location>
</feature>
<keyword evidence="3 4" id="KW-0408">Iron</keyword>
<proteinExistence type="predicted"/>
<feature type="domain" description="Cytochrome c" evidence="6">
    <location>
        <begin position="423"/>
        <end position="591"/>
    </location>
</feature>
<evidence type="ECO:0000256" key="3">
    <source>
        <dbReference type="ARBA" id="ARBA00023004"/>
    </source>
</evidence>
<protein>
    <recommendedName>
        <fullName evidence="6">Cytochrome c domain-containing protein</fullName>
    </recommendedName>
</protein>
<comment type="caution">
    <text evidence="7">The sequence shown here is derived from an EMBL/GenBank/DDBJ whole genome shotgun (WGS) entry which is preliminary data.</text>
</comment>
<evidence type="ECO:0000313" key="8">
    <source>
        <dbReference type="Proteomes" id="UP000838100"/>
    </source>
</evidence>
<evidence type="ECO:0000313" key="7">
    <source>
        <dbReference type="EMBL" id="CAH0993062.1"/>
    </source>
</evidence>
<name>A0ABN8EL44_9GAMM</name>
<dbReference type="Proteomes" id="UP000838100">
    <property type="component" value="Unassembled WGS sequence"/>
</dbReference>
<keyword evidence="1 4" id="KW-0349">Heme</keyword>
<dbReference type="InterPro" id="IPR009056">
    <property type="entry name" value="Cyt_c-like_dom"/>
</dbReference>
<sequence>MLKKTPVLLAVSALLSWNTAHADVLPGYQSYNGFTNDVGPDLATVIEWDVTKPACDQYQADLDQYLIDNADVLSGISDEEASLADLSDREIYIIDNFVDTYDRQTLLSCGKYQYFYGHFDTTGAPQVMVDWMLQYFDDFMGPGMSNFGMYEDPNAVATIPAPASNPEIGTRQLPVGIAHSSGDFGNAADPADAIKVYSFTCSSCHFKQMDDGNFAVGIASTDFDYARMTAAQGQLPLSTLLGIPGEAHDPDGLMASVAQAVADSNAKYGQDVAKNAFLNDVNAVILAGSVPEDLASIQSTPEEQLVNWATWPGVQDFLVRPMQDDGVHAMTRMMNNGAIPTDPNVLKQFGFNEQQGLGWNGGGYSLIQFIRGFITMTVSDPDTPESRDEYNYWVKEYRYLPLVRYLESIDEPSLPTDRSFDTAAAKRGEAIFDSNCTSCHNGPGGETSRPYAHAEVNVEAEHANIYNPVWDPDAFDGAGGWENGIALIAERFPAGVTGEVTRKVKAPRFISLWDDRTYLHNGSIDSLESLLGCAADRTSYATVIPTAENPNPTMEEHLAANPIFSNKGHEFGCSFSAEDRADLITFLQTFKTNRNEGNKYNGQFDSVCHVRNNGTSYQLNLTFRHGNNMALMTKHFSDGQCADFDTSLVNNPSVALNWDMQVNDTFINSRGYESHNVTYTHPDGTVDQDTIALEDGQLANAVEGDPEPRGLFVRHRTDYPGLNGLWLNDECRVDNARGMVVIQDGVRVDKSVSYSGADCSGDVLSVVNVDSWTFEDPEWTLVGTHDTYSISAPKYNMHLKMKSTDATGNWTQFANVTDNTLHLMFNNYFAASINGNGEHYTRISDILTAQ</sequence>
<keyword evidence="2 4" id="KW-0479">Metal-binding</keyword>
<evidence type="ECO:0000256" key="2">
    <source>
        <dbReference type="ARBA" id="ARBA00022723"/>
    </source>
</evidence>
<accession>A0ABN8EL44</accession>
<dbReference type="RefSeq" id="WP_237445744.1">
    <property type="nucleotide sequence ID" value="NZ_CAKLPX010000004.1"/>
</dbReference>
<dbReference type="PANTHER" id="PTHR30600">
    <property type="entry name" value="CYTOCHROME C PEROXIDASE-RELATED"/>
    <property type="match status" value="1"/>
</dbReference>
<evidence type="ECO:0000256" key="4">
    <source>
        <dbReference type="PROSITE-ProRule" id="PRU00433"/>
    </source>
</evidence>
<reference evidence="7" key="1">
    <citation type="submission" date="2021-12" db="EMBL/GenBank/DDBJ databases">
        <authorList>
            <person name="Rodrigo-Torres L."/>
            <person name="Arahal R. D."/>
            <person name="Lucena T."/>
        </authorList>
    </citation>
    <scope>NUCLEOTIDE SEQUENCE</scope>
    <source>
        <strain evidence="7">CECT 8267</strain>
    </source>
</reference>
<dbReference type="Gene3D" id="1.10.760.10">
    <property type="entry name" value="Cytochrome c-like domain"/>
    <property type="match status" value="1"/>
</dbReference>
<keyword evidence="5" id="KW-0732">Signal</keyword>
<keyword evidence="8" id="KW-1185">Reference proteome</keyword>
<dbReference type="InterPro" id="IPR036909">
    <property type="entry name" value="Cyt_c-like_dom_sf"/>
</dbReference>
<gene>
    <name evidence="7" type="ORF">SIN8267_03201</name>
</gene>
<dbReference type="InterPro" id="IPR051395">
    <property type="entry name" value="Cytochrome_c_Peroxidase/MauG"/>
</dbReference>
<evidence type="ECO:0000256" key="1">
    <source>
        <dbReference type="ARBA" id="ARBA00022617"/>
    </source>
</evidence>
<dbReference type="PROSITE" id="PS51007">
    <property type="entry name" value="CYTC"/>
    <property type="match status" value="1"/>
</dbReference>